<keyword evidence="1" id="KW-0472">Membrane</keyword>
<name>A0A8S5UBJ5_9CAUD</name>
<protein>
    <submittedName>
        <fullName evidence="2">Uncharacterized protein</fullName>
    </submittedName>
</protein>
<evidence type="ECO:0000256" key="1">
    <source>
        <dbReference type="SAM" id="Phobius"/>
    </source>
</evidence>
<organism evidence="2">
    <name type="scientific">Podoviridae sp. ctZkC8</name>
    <dbReference type="NCBI Taxonomy" id="2825259"/>
    <lineage>
        <taxon>Viruses</taxon>
        <taxon>Duplodnaviria</taxon>
        <taxon>Heunggongvirae</taxon>
        <taxon>Uroviricota</taxon>
        <taxon>Caudoviricetes</taxon>
    </lineage>
</organism>
<proteinExistence type="predicted"/>
<reference evidence="2" key="1">
    <citation type="journal article" date="2021" name="Proc. Natl. Acad. Sci. U.S.A.">
        <title>A Catalog of Tens of Thousands of Viruses from Human Metagenomes Reveals Hidden Associations with Chronic Diseases.</title>
        <authorList>
            <person name="Tisza M.J."/>
            <person name="Buck C.B."/>
        </authorList>
    </citation>
    <scope>NUCLEOTIDE SEQUENCE</scope>
    <source>
        <strain evidence="2">CtZkC8</strain>
    </source>
</reference>
<feature type="transmembrane region" description="Helical" evidence="1">
    <location>
        <begin position="6"/>
        <end position="27"/>
    </location>
</feature>
<keyword evidence="1" id="KW-1133">Transmembrane helix</keyword>
<accession>A0A8S5UBJ5</accession>
<evidence type="ECO:0000313" key="2">
    <source>
        <dbReference type="EMBL" id="DAF91803.1"/>
    </source>
</evidence>
<keyword evidence="1" id="KW-0812">Transmembrane</keyword>
<dbReference type="EMBL" id="BK016062">
    <property type="protein sequence ID" value="DAF91803.1"/>
    <property type="molecule type" value="Genomic_DNA"/>
</dbReference>
<sequence>MAIYILKHSIIFFNLIMGFCHSNFIIIKRCFRHLFFSITVYSISKES</sequence>